<name>A0A7M5XQ30_9CNID</name>
<dbReference type="PANTHER" id="PTHR21580">
    <property type="entry name" value="SHIPPO-1-RELATED"/>
    <property type="match status" value="1"/>
</dbReference>
<reference evidence="1" key="1">
    <citation type="submission" date="2021-01" db="UniProtKB">
        <authorList>
            <consortium name="EnsemblMetazoa"/>
        </authorList>
    </citation>
    <scope>IDENTIFICATION</scope>
</reference>
<dbReference type="EnsemblMetazoa" id="CLYHEMT026079.1">
    <property type="protein sequence ID" value="CLYHEMP026079.1"/>
    <property type="gene ID" value="CLYHEMG026079"/>
</dbReference>
<evidence type="ECO:0000313" key="2">
    <source>
        <dbReference type="Proteomes" id="UP000594262"/>
    </source>
</evidence>
<dbReference type="RefSeq" id="XP_066925074.1">
    <property type="nucleotide sequence ID" value="XM_067068973.1"/>
</dbReference>
<dbReference type="InterPro" id="IPR051291">
    <property type="entry name" value="CIMAP"/>
</dbReference>
<dbReference type="GeneID" id="136817013"/>
<dbReference type="GO" id="GO:0005856">
    <property type="term" value="C:cytoskeleton"/>
    <property type="evidence" value="ECO:0007669"/>
    <property type="project" value="TreeGrafter"/>
</dbReference>
<dbReference type="Pfam" id="PF07004">
    <property type="entry name" value="SHIPPO-rpt"/>
    <property type="match status" value="5"/>
</dbReference>
<dbReference type="GeneID" id="136812473"/>
<dbReference type="AlphaFoldDB" id="A0A7M5XQ30"/>
<dbReference type="RefSeq" id="XP_066929457.1">
    <property type="nucleotide sequence ID" value="XM_067073356.1"/>
</dbReference>
<proteinExistence type="predicted"/>
<evidence type="ECO:0000313" key="1">
    <source>
        <dbReference type="EnsemblMetazoa" id="CLYHEMP026079.1"/>
    </source>
</evidence>
<accession>A0A7M5XQ30</accession>
<dbReference type="Proteomes" id="UP000594262">
    <property type="component" value="Unplaced"/>
</dbReference>
<evidence type="ECO:0008006" key="3">
    <source>
        <dbReference type="Google" id="ProtNLM"/>
    </source>
</evidence>
<dbReference type="InterPro" id="IPR010736">
    <property type="entry name" value="SHIPPO-rpt"/>
</dbReference>
<sequence length="278" mass="29860">MASTANSSTNNNGNDGLLIAAKLRGPGPAKYKLPGATGYKNHDGTKKKMPAFSFGKRFTVNHESCSPGPAYIIPQFITRVGKVAAPAYSLYGRQPEKMANNTPSPGQYSPEKFAIPHKKKAPSYSFGGRFMGSKSDKSPAPNTYTLPSMFGAKQVNGPSAPSYSICGRPKIGGCYEDLQKTPGPGTYAPCHPNINLAKGPAYSIKGRHEIISEKTALPGPGAYSPEKVWINKKTGPSFSFGMRHTEYITTVNDETEMATKRTVQHHNNRMPVVGSTSS</sequence>
<protein>
    <recommendedName>
        <fullName evidence="3">Outer dense fiber protein 3</fullName>
    </recommendedName>
</protein>
<keyword evidence="2" id="KW-1185">Reference proteome</keyword>
<dbReference type="OrthoDB" id="429991at2759"/>
<dbReference type="PANTHER" id="PTHR21580:SF28">
    <property type="entry name" value="BOREALIN N-TERMINAL DOMAIN-CONTAINING PROTEIN-RELATED"/>
    <property type="match status" value="1"/>
</dbReference>
<organism evidence="1 2">
    <name type="scientific">Clytia hemisphaerica</name>
    <dbReference type="NCBI Taxonomy" id="252671"/>
    <lineage>
        <taxon>Eukaryota</taxon>
        <taxon>Metazoa</taxon>
        <taxon>Cnidaria</taxon>
        <taxon>Hydrozoa</taxon>
        <taxon>Hydroidolina</taxon>
        <taxon>Leptothecata</taxon>
        <taxon>Obeliida</taxon>
        <taxon>Clytiidae</taxon>
        <taxon>Clytia</taxon>
    </lineage>
</organism>